<evidence type="ECO:0008006" key="7">
    <source>
        <dbReference type="Google" id="ProtNLM"/>
    </source>
</evidence>
<evidence type="ECO:0000256" key="1">
    <source>
        <dbReference type="ARBA" id="ARBA00010556"/>
    </source>
</evidence>
<organism evidence="5 6">
    <name type="scientific">Panacagrimonas perspica</name>
    <dbReference type="NCBI Taxonomy" id="381431"/>
    <lineage>
        <taxon>Bacteria</taxon>
        <taxon>Pseudomonadati</taxon>
        <taxon>Pseudomonadota</taxon>
        <taxon>Gammaproteobacteria</taxon>
        <taxon>Nevskiales</taxon>
        <taxon>Nevskiaceae</taxon>
        <taxon>Panacagrimonas</taxon>
    </lineage>
</organism>
<dbReference type="InterPro" id="IPR002890">
    <property type="entry name" value="MG2"/>
</dbReference>
<accession>A0A4R7PB32</accession>
<dbReference type="Pfam" id="PF00207">
    <property type="entry name" value="A2M"/>
    <property type="match status" value="1"/>
</dbReference>
<dbReference type="Pfam" id="PF17973">
    <property type="entry name" value="bMG10"/>
    <property type="match status" value="1"/>
</dbReference>
<comment type="caution">
    <text evidence="5">The sequence shown here is derived from an EMBL/GenBank/DDBJ whole genome shotgun (WGS) entry which is preliminary data.</text>
</comment>
<dbReference type="InterPro" id="IPR011625">
    <property type="entry name" value="A2M_N_BRD"/>
</dbReference>
<dbReference type="Proteomes" id="UP000295341">
    <property type="component" value="Unassembled WGS sequence"/>
</dbReference>
<keyword evidence="6" id="KW-1185">Reference proteome</keyword>
<feature type="domain" description="Alpha-2-macroglobulin bait region" evidence="3">
    <location>
        <begin position="1041"/>
        <end position="1219"/>
    </location>
</feature>
<dbReference type="InterPro" id="IPR001599">
    <property type="entry name" value="Macroglobln_a2"/>
</dbReference>
<evidence type="ECO:0000259" key="4">
    <source>
        <dbReference type="SMART" id="SM01360"/>
    </source>
</evidence>
<sequence>MSVAGWDMGPDQNEGSMQTTTVTKWGARSIAGRAGVLRSLSMSGALALLLLTLVPFVAQAATVTSFSPQGAVRDVRQVTARFSDAVVKFGDPRLPDPFTVECAAKGKGRWADARNWVYDFESDLVAGETCTFKLVEGLKDLAGSAITGTSAFSFATGGPAIRASMPYEGATVDENQVFALGLDAAATDASVAANAYCAIEGVEERIPLVVLTGKEREEILAQRRVLGYAYYAVLWKDGDTGGVQVTHDALKKAEKNLVVARCSRPLPNAVALKLVWGKGVATQSGLQTVEDQVLGFRVRDAFTARFSCDRVNASAPCVPVLPMSVYFSAPVSREQAAAIRLVGKETRKPNLGTGEDKFVESVTFDAPFPTAQSFELRLPDDFRDDAGRAIENRSSYPLTVATDEAPPLAKFNGEFGILERSEGGVLPITIRDLEDHPTNRRIGGQSKRIETEAEILDWMKRVRTAMNSRWDDSTFIQPGIDSVFSDEDQGTEFELPAREGGKAFEVIGIPLKEPGFHVVEIASPRLGAALLGEDRPRYVATTALVTNLAVHFKWGKEGSLVFVSTLDGAKPVADAVIHIVDGCDAKAIWEGRTGADGTVRIESGLPKPKSWSSCSNDDSHPVMVSARKDDDLSFTMSDWNQGITPSDFQLETGLWDSPLIAHSVFDRSLFRAGETVSMKHFWRQQTAKGLSIPAESPKELVIEHQGSGSTVTLPLSFDANGIAESQWAIPKEARLGEYQVRVTGTDLSQPSGSFRVEQYRIPQMRAVITPPAEPAVAVTSLPLDLYVGYFSGGAAAKLPVKLRTQVRPRVVTFPQYDGFSFGGAPIKAGIVEGGDGGYFPDDEQEQEAARPMPAQTLPLTLDANGSARTTVPDLPASAEAQEVFSELEYPDANGELTSVRSTVPLWPAKLIVGLSGDDWAGKSESLKFQAVVLDLKGKPVASQRVNVQLWSNVTHSYRKRLVGGFYAYSHSQETKKLSATCREKTNAQGIVSCTVEPGASGEVLLEATTEDADGRTSRAVASRYVAGKDDWWFAQANNDRMDLIPELREVEPGAVARVQVRMPFREATALVTVEREGVLRSFVTQISGKAPVIEVPIDGADSPNVYISVLAMRGRVSNFRSRFYDFLRWLHLDRWFKLDGGSPTAMVDLSKPAYRLGMTRLDVGWSAHRLKVEVKPAQESYKTRGKAMVQVQVTPAGGGAMPADAEIAFTAVDEALLDLHVNTSVNVLEQMMQRRGVSVITSTAQMQVVGKRHFGRKSLPPGGGGGRGAVRELLDSLLLWKARVPLDAKGQATIEVPLNDALSSFRLTAVASAGPDRFGTGNASIRTTQDIQLISGVPPLVRENDRFEAIFTVRNTTADAKEIEVEAEAIAPGVKEPLVHATQVLKVPAGEALPARFELTAPFDVAQVTWTVRAEGKGGEPLDALKIVQDVVPAFPVRVYQATLSQLEGATEMPVERPADAIAGRGGIRVNLQSSLTASLDPVRDWMRLYAYTCYEQVASKAVVLEDRAMWDLQMARLSSYLDGEGLVRYFPSQMLEGSDTLTAYLLAIAHEAGLPIPESDRNLMVQGLTGFVEGRVQRGSQIRIADQTERKLAAIEALSRYGLGKAAWVTSLTVDPNLWHTSAVIDWIGILQRVHDIPERDRLLGEAKTILRARLNFQGTTMGFSAEQDDALWWLMISADVNANRVILALLDDADWREDLPRMMRGSIGRQQKGHWNLTTANAWGVLATRKFAAAFERDPVGGVTTASLGPVQQTKDWKDPAAATLDLPWPEGAGVLKLAHAGSGKPWSIVQSRAALPLKEPFSSGYRIKRTVTPIEQVAPGKWTRGDTARIKLEIDAQSDMTWVVVEDPVPGGSTILGGGLGRDSQLLAEGEEREGEAWPAFEERRFDFYRAYYAFVPKGGFSLEYTVRYNNGGRFMMPATRVEAMYSPEMLGELPNAPMQVEAAP</sequence>
<evidence type="ECO:0000259" key="3">
    <source>
        <dbReference type="SMART" id="SM01359"/>
    </source>
</evidence>
<reference evidence="5 6" key="1">
    <citation type="submission" date="2019-03" db="EMBL/GenBank/DDBJ databases">
        <title>Genomic Encyclopedia of Type Strains, Phase IV (KMG-IV): sequencing the most valuable type-strain genomes for metagenomic binning, comparative biology and taxonomic classification.</title>
        <authorList>
            <person name="Goeker M."/>
        </authorList>
    </citation>
    <scope>NUCLEOTIDE SEQUENCE [LARGE SCALE GENOMIC DNA]</scope>
    <source>
        <strain evidence="5 6">DSM 26377</strain>
    </source>
</reference>
<dbReference type="SMART" id="SM01359">
    <property type="entry name" value="A2M_N_2"/>
    <property type="match status" value="1"/>
</dbReference>
<dbReference type="PANTHER" id="PTHR40094">
    <property type="entry name" value="ALPHA-2-MACROGLOBULIN HOMOLOG"/>
    <property type="match status" value="1"/>
</dbReference>
<dbReference type="EMBL" id="SOBT01000008">
    <property type="protein sequence ID" value="TDU31274.1"/>
    <property type="molecule type" value="Genomic_DNA"/>
</dbReference>
<feature type="domain" description="Alpha-2-macroglobulin" evidence="4">
    <location>
        <begin position="1277"/>
        <end position="1367"/>
    </location>
</feature>
<dbReference type="Pfam" id="PF01835">
    <property type="entry name" value="MG2"/>
    <property type="match status" value="1"/>
</dbReference>
<feature type="region of interest" description="Disordered" evidence="2">
    <location>
        <begin position="1"/>
        <end position="20"/>
    </location>
</feature>
<protein>
    <recommendedName>
        <fullName evidence="7">Alpha-2-macroglobulin</fullName>
    </recommendedName>
</protein>
<dbReference type="Pfam" id="PF11974">
    <property type="entry name" value="bMG3"/>
    <property type="match status" value="1"/>
</dbReference>
<evidence type="ECO:0000313" key="5">
    <source>
        <dbReference type="EMBL" id="TDU31274.1"/>
    </source>
</evidence>
<dbReference type="PANTHER" id="PTHR40094:SF1">
    <property type="entry name" value="UBIQUITIN DOMAIN-CONTAINING PROTEIN"/>
    <property type="match status" value="1"/>
</dbReference>
<gene>
    <name evidence="5" type="ORF">DFR24_0638</name>
</gene>
<dbReference type="SMART" id="SM01360">
    <property type="entry name" value="A2M"/>
    <property type="match status" value="1"/>
</dbReference>
<evidence type="ECO:0000256" key="2">
    <source>
        <dbReference type="SAM" id="MobiDB-lite"/>
    </source>
</evidence>
<dbReference type="InterPro" id="IPR051802">
    <property type="entry name" value="YfhM-like"/>
</dbReference>
<dbReference type="GO" id="GO:0004866">
    <property type="term" value="F:endopeptidase inhibitor activity"/>
    <property type="evidence" value="ECO:0007669"/>
    <property type="project" value="InterPro"/>
</dbReference>
<comment type="similarity">
    <text evidence="1">Belongs to the protease inhibitor I39 (alpha-2-macroglobulin) family. Bacterial alpha-2-macroglobulin subfamily.</text>
</comment>
<name>A0A4R7PB32_9GAMM</name>
<dbReference type="InterPro" id="IPR021868">
    <property type="entry name" value="Alpha_2_Macroglob_MG3"/>
</dbReference>
<dbReference type="Gene3D" id="2.60.40.1930">
    <property type="match status" value="1"/>
</dbReference>
<dbReference type="InterPro" id="IPR041246">
    <property type="entry name" value="Bact_MG10"/>
</dbReference>
<dbReference type="Pfam" id="PF07703">
    <property type="entry name" value="A2M_BRD"/>
    <property type="match status" value="1"/>
</dbReference>
<evidence type="ECO:0000313" key="6">
    <source>
        <dbReference type="Proteomes" id="UP000295341"/>
    </source>
</evidence>
<proteinExistence type="inferred from homology"/>